<dbReference type="AlphaFoldDB" id="A0A9W7Y3K3"/>
<keyword evidence="4" id="KW-1185">Reference proteome</keyword>
<dbReference type="OrthoDB" id="5588474at2759"/>
<dbReference type="InterPro" id="IPR001849">
    <property type="entry name" value="PH_domain"/>
</dbReference>
<sequence>MPIIGGHKSLSSILHLSSGSQKRDGRAAFSPYTGSLSNEASGREARGGNSLDFEASTSTLQASMNMGTSITLNVRYVAKDMWRKVTFPPGITVTQARDICMLRFNVWQQTLSHDEDPEMAEITGANDSNGANQHQSSTGNQKDSTRHAHGLTMAGGKGGGATAGFSGIAGASGQSSQSQTQFREQYGLFWTSAGHWLEADEMLNTYPLRKGEVLELQHIVDFIPLQPHEFKYSYAESALYYLCPTSEGARHGWQLRWAVLRCRALRLYKKKGMVDPDVEIDFSQLFRLSDQDGRSWPRSSSKCGIEVLNIHSLLEGLPAVKQATSPSSRPAMSPTVGTSSGALPPGPAPPPSGGGGGILVVQLAASGGQQEVHILRSSNMFDYDVWHRTLRHTQSSGANGTTGSGGAGGMSVGAGCSMSASASISGNSNTSHGAQYSMQPLDMAASSSALAGGSSAAGGSNGGGGGGSSPASAQLASLQAIVNGVVDGSGKPYLSSQPQSAVLTTQQIQQLKSLHTRHEGYVNRKAPDGYGFRRRYCVLTPSALYGYLHANDCKDTPDDDLLTKCDFAVSLDPKYVTVEAIAWNGRYLLRVFGPESSSLRDKPGATALQPSEQARVHCTDILATAAQAAIEQYGSTFGMLPDSRELARLMVDDHDEGQLWALGFNCISGLQITSQSKVILSARRARSLTDTRTSANFRAPTTGALDNSTTLVGTKQVTSTLEECEVLSDTTASSSPGVCRQQSLSEFFVNQLSITAATPTPPQFQPSAPAAQKHQGSSERQSHQCDNSNDAAKGSVAEAAGKASAPGPTAAQSSAAPRWIPLSIDKYIKEDEERKRAQGPAIPSDTLPALPQSARSATSNSLALRSKPSNVSDNDHMGHHFHSGYGSGGGSSSNNSYGAQTPPRFNWFKRRGSTSK</sequence>
<dbReference type="SMART" id="SM00233">
    <property type="entry name" value="PH"/>
    <property type="match status" value="2"/>
</dbReference>
<feature type="region of interest" description="Disordered" evidence="1">
    <location>
        <begin position="449"/>
        <end position="470"/>
    </location>
</feature>
<feature type="compositionally biased region" description="Gly residues" evidence="1">
    <location>
        <begin position="455"/>
        <end position="468"/>
    </location>
</feature>
<feature type="compositionally biased region" description="Basic residues" evidence="1">
    <location>
        <begin position="907"/>
        <end position="916"/>
    </location>
</feature>
<reference evidence="3" key="1">
    <citation type="submission" date="2022-07" db="EMBL/GenBank/DDBJ databases">
        <title>Phylogenomic reconstructions and comparative analyses of Kickxellomycotina fungi.</title>
        <authorList>
            <person name="Reynolds N.K."/>
            <person name="Stajich J.E."/>
            <person name="Barry K."/>
            <person name="Grigoriev I.V."/>
            <person name="Crous P."/>
            <person name="Smith M.E."/>
        </authorList>
    </citation>
    <scope>NUCLEOTIDE SEQUENCE</scope>
    <source>
        <strain evidence="3">NBRC 32514</strain>
    </source>
</reference>
<dbReference type="EMBL" id="JANBOJ010000071">
    <property type="protein sequence ID" value="KAJ1723334.1"/>
    <property type="molecule type" value="Genomic_DNA"/>
</dbReference>
<feature type="region of interest" description="Disordered" evidence="1">
    <location>
        <begin position="832"/>
        <end position="916"/>
    </location>
</feature>
<comment type="caution">
    <text evidence="3">The sequence shown here is derived from an EMBL/GenBank/DDBJ whole genome shotgun (WGS) entry which is preliminary data.</text>
</comment>
<evidence type="ECO:0000313" key="4">
    <source>
        <dbReference type="Proteomes" id="UP001149813"/>
    </source>
</evidence>
<protein>
    <recommendedName>
        <fullName evidence="2">PH domain-containing protein</fullName>
    </recommendedName>
</protein>
<organism evidence="3 4">
    <name type="scientific">Coemansia erecta</name>
    <dbReference type="NCBI Taxonomy" id="147472"/>
    <lineage>
        <taxon>Eukaryota</taxon>
        <taxon>Fungi</taxon>
        <taxon>Fungi incertae sedis</taxon>
        <taxon>Zoopagomycota</taxon>
        <taxon>Kickxellomycotina</taxon>
        <taxon>Kickxellomycetes</taxon>
        <taxon>Kickxellales</taxon>
        <taxon>Kickxellaceae</taxon>
        <taxon>Coemansia</taxon>
    </lineage>
</organism>
<evidence type="ECO:0000256" key="1">
    <source>
        <dbReference type="SAM" id="MobiDB-lite"/>
    </source>
</evidence>
<feature type="region of interest" description="Disordered" evidence="1">
    <location>
        <begin position="120"/>
        <end position="156"/>
    </location>
</feature>
<feature type="compositionally biased region" description="Polar residues" evidence="1">
    <location>
        <begin position="125"/>
        <end position="142"/>
    </location>
</feature>
<accession>A0A9W7Y3K3</accession>
<feature type="region of interest" description="Disordered" evidence="1">
    <location>
        <begin position="22"/>
        <end position="49"/>
    </location>
</feature>
<feature type="compositionally biased region" description="Polar residues" evidence="1">
    <location>
        <begin position="853"/>
        <end position="872"/>
    </location>
</feature>
<evidence type="ECO:0000259" key="2">
    <source>
        <dbReference type="SMART" id="SM00233"/>
    </source>
</evidence>
<proteinExistence type="predicted"/>
<feature type="domain" description="PH" evidence="2">
    <location>
        <begin position="233"/>
        <end position="397"/>
    </location>
</feature>
<feature type="region of interest" description="Disordered" evidence="1">
    <location>
        <begin position="758"/>
        <end position="817"/>
    </location>
</feature>
<name>A0A9W7Y3K3_9FUNG</name>
<feature type="domain" description="PH" evidence="2">
    <location>
        <begin position="516"/>
        <end position="671"/>
    </location>
</feature>
<feature type="region of interest" description="Disordered" evidence="1">
    <location>
        <begin position="322"/>
        <end position="356"/>
    </location>
</feature>
<evidence type="ECO:0000313" key="3">
    <source>
        <dbReference type="EMBL" id="KAJ1723334.1"/>
    </source>
</evidence>
<dbReference type="Proteomes" id="UP001149813">
    <property type="component" value="Unassembled WGS sequence"/>
</dbReference>
<gene>
    <name evidence="3" type="ORF">LPJ53_002333</name>
</gene>